<organism evidence="1 2">
    <name type="scientific">Photobacterium ganghwense</name>
    <dbReference type="NCBI Taxonomy" id="320778"/>
    <lineage>
        <taxon>Bacteria</taxon>
        <taxon>Pseudomonadati</taxon>
        <taxon>Pseudomonadota</taxon>
        <taxon>Gammaproteobacteria</taxon>
        <taxon>Vibrionales</taxon>
        <taxon>Vibrionaceae</taxon>
        <taxon>Photobacterium</taxon>
    </lineage>
</organism>
<protein>
    <submittedName>
        <fullName evidence="1">Uncharacterized protein</fullName>
    </submittedName>
</protein>
<name>A0A0J1H473_9GAMM</name>
<evidence type="ECO:0000313" key="1">
    <source>
        <dbReference type="EMBL" id="KLV06555.1"/>
    </source>
</evidence>
<comment type="caution">
    <text evidence="1">The sequence shown here is derived from an EMBL/GenBank/DDBJ whole genome shotgun (WGS) entry which is preliminary data.</text>
</comment>
<keyword evidence="2" id="KW-1185">Reference proteome</keyword>
<gene>
    <name evidence="1" type="ORF">ABT57_19365</name>
</gene>
<dbReference type="EMBL" id="LDOU01000021">
    <property type="protein sequence ID" value="KLV06555.1"/>
    <property type="molecule type" value="Genomic_DNA"/>
</dbReference>
<proteinExistence type="predicted"/>
<evidence type="ECO:0000313" key="2">
    <source>
        <dbReference type="Proteomes" id="UP000035909"/>
    </source>
</evidence>
<accession>A0A0J1H473</accession>
<dbReference type="AlphaFoldDB" id="A0A0J1H473"/>
<sequence>MVSHSAFAAGCPSKDFTTQATLIFVDHMTAEHPAGTLLKHRVSQLKAIMSHPAFEETSTIKATLSRYRADAEEERENLVITLQARFSGGYDAVTLLFQEKEHDSLDITQCL</sequence>
<dbReference type="Proteomes" id="UP000035909">
    <property type="component" value="Unassembled WGS sequence"/>
</dbReference>
<reference evidence="1 2" key="1">
    <citation type="submission" date="2015-05" db="EMBL/GenBank/DDBJ databases">
        <title>Photobacterium galathea sp. nov.</title>
        <authorList>
            <person name="Machado H."/>
            <person name="Gram L."/>
        </authorList>
    </citation>
    <scope>NUCLEOTIDE SEQUENCE [LARGE SCALE GENOMIC DNA]</scope>
    <source>
        <strain evidence="1 2">DSM 22954</strain>
    </source>
</reference>
<dbReference type="PATRIC" id="fig|320778.3.peg.4184"/>